<keyword evidence="7" id="KW-1185">Reference proteome</keyword>
<dbReference type="RefSeq" id="WP_091729724.1">
    <property type="nucleotide sequence ID" value="NZ_FNQE01000016.1"/>
</dbReference>
<dbReference type="SFLD" id="SFLDG01094">
    <property type="entry name" value="Uncharacterised_Radical_SAM_Su"/>
    <property type="match status" value="1"/>
</dbReference>
<evidence type="ECO:0000256" key="1">
    <source>
        <dbReference type="ARBA" id="ARBA00022691"/>
    </source>
</evidence>
<dbReference type="NCBIfam" id="TIGR02495">
    <property type="entry name" value="NrdG2"/>
    <property type="match status" value="1"/>
</dbReference>
<dbReference type="PANTHER" id="PTHR11228">
    <property type="entry name" value="RADICAL SAM DOMAIN PROTEIN"/>
    <property type="match status" value="1"/>
</dbReference>
<dbReference type="OrthoDB" id="9782387at2"/>
<dbReference type="SUPFAM" id="SSF102114">
    <property type="entry name" value="Radical SAM enzymes"/>
    <property type="match status" value="1"/>
</dbReference>
<dbReference type="InterPro" id="IPR050377">
    <property type="entry name" value="Radical_SAM_PqqE_MftC-like"/>
</dbReference>
<dbReference type="GO" id="GO:0046872">
    <property type="term" value="F:metal ion binding"/>
    <property type="evidence" value="ECO:0007669"/>
    <property type="project" value="UniProtKB-KW"/>
</dbReference>
<dbReference type="InterPro" id="IPR013785">
    <property type="entry name" value="Aldolase_TIM"/>
</dbReference>
<dbReference type="InterPro" id="IPR007197">
    <property type="entry name" value="rSAM"/>
</dbReference>
<evidence type="ECO:0000256" key="4">
    <source>
        <dbReference type="ARBA" id="ARBA00023014"/>
    </source>
</evidence>
<dbReference type="GO" id="GO:0016829">
    <property type="term" value="F:lyase activity"/>
    <property type="evidence" value="ECO:0007669"/>
    <property type="project" value="UniProtKB-KW"/>
</dbReference>
<dbReference type="EMBL" id="FNQE01000016">
    <property type="protein sequence ID" value="SDZ04571.1"/>
    <property type="molecule type" value="Genomic_DNA"/>
</dbReference>
<keyword evidence="6" id="KW-0670">Pyruvate</keyword>
<keyword evidence="2" id="KW-0479">Metal-binding</keyword>
<dbReference type="PROSITE" id="PS51918">
    <property type="entry name" value="RADICAL_SAM"/>
    <property type="match status" value="1"/>
</dbReference>
<dbReference type="Proteomes" id="UP000198625">
    <property type="component" value="Unassembled WGS sequence"/>
</dbReference>
<name>A0A1H3PUE7_9FIRM</name>
<dbReference type="SFLD" id="SFLDG01067">
    <property type="entry name" value="SPASM/twitch_domain_containing"/>
    <property type="match status" value="1"/>
</dbReference>
<dbReference type="Pfam" id="PF04055">
    <property type="entry name" value="Radical_SAM"/>
    <property type="match status" value="1"/>
</dbReference>
<dbReference type="STRING" id="415015.SAMN05660462_01648"/>
<dbReference type="InterPro" id="IPR058240">
    <property type="entry name" value="rSAM_sf"/>
</dbReference>
<protein>
    <submittedName>
        <fullName evidence="6">Pyruvate formate lyase activating enzyme</fullName>
    </submittedName>
</protein>
<dbReference type="PANTHER" id="PTHR11228:SF27">
    <property type="entry name" value="GLYCYL-RADICAL ENZYME ACTIVATING ENZYME MJ1227-RELATED"/>
    <property type="match status" value="1"/>
</dbReference>
<dbReference type="CDD" id="cd01335">
    <property type="entry name" value="Radical_SAM"/>
    <property type="match status" value="1"/>
</dbReference>
<sequence length="228" mass="26343">MEFKGHQKSSFIDYPDKICTVFFTGGCNFRCPYCHNSNLVYNEGEYIAEEFALEYLDKRANFLDAVCISGGEPTLHKGLYDFIKKAKDKGYLVKLDTNGTNPKVLKRLIDDNLVDYIAMDIKAPLPKYYEVVNTNVDINSILESISLIKSSCTDYEFRTTVCKELLTYEDIIEIGEYLKGSNRYYIQNFKDGDTILGGQKKFSSYDLDTLKKIEERLKGYFQIFKIRN</sequence>
<evidence type="ECO:0000259" key="5">
    <source>
        <dbReference type="PROSITE" id="PS51918"/>
    </source>
</evidence>
<keyword evidence="4" id="KW-0411">Iron-sulfur</keyword>
<gene>
    <name evidence="6" type="ORF">SAMN05660462_01648</name>
</gene>
<dbReference type="AlphaFoldDB" id="A0A1H3PUE7"/>
<evidence type="ECO:0000256" key="3">
    <source>
        <dbReference type="ARBA" id="ARBA00023004"/>
    </source>
</evidence>
<accession>A0A1H3PUE7</accession>
<dbReference type="InterPro" id="IPR006638">
    <property type="entry name" value="Elp3/MiaA/NifB-like_rSAM"/>
</dbReference>
<organism evidence="6 7">
    <name type="scientific">Proteiniborus ethanoligenes</name>
    <dbReference type="NCBI Taxonomy" id="415015"/>
    <lineage>
        <taxon>Bacteria</taxon>
        <taxon>Bacillati</taxon>
        <taxon>Bacillota</taxon>
        <taxon>Clostridia</taxon>
        <taxon>Eubacteriales</taxon>
        <taxon>Proteiniborus</taxon>
    </lineage>
</organism>
<reference evidence="7" key="1">
    <citation type="submission" date="2016-10" db="EMBL/GenBank/DDBJ databases">
        <authorList>
            <person name="Varghese N."/>
            <person name="Submissions S."/>
        </authorList>
    </citation>
    <scope>NUCLEOTIDE SEQUENCE [LARGE SCALE GENOMIC DNA]</scope>
    <source>
        <strain evidence="7">DSM 21650</strain>
    </source>
</reference>
<keyword evidence="3" id="KW-0408">Iron</keyword>
<feature type="domain" description="Radical SAM core" evidence="5">
    <location>
        <begin position="12"/>
        <end position="227"/>
    </location>
</feature>
<dbReference type="SMART" id="SM00729">
    <property type="entry name" value="Elp3"/>
    <property type="match status" value="1"/>
</dbReference>
<evidence type="ECO:0000313" key="6">
    <source>
        <dbReference type="EMBL" id="SDZ04571.1"/>
    </source>
</evidence>
<dbReference type="Gene3D" id="3.20.20.70">
    <property type="entry name" value="Aldolase class I"/>
    <property type="match status" value="1"/>
</dbReference>
<dbReference type="SFLD" id="SFLDS00029">
    <property type="entry name" value="Radical_SAM"/>
    <property type="match status" value="1"/>
</dbReference>
<proteinExistence type="predicted"/>
<evidence type="ECO:0000256" key="2">
    <source>
        <dbReference type="ARBA" id="ARBA00022723"/>
    </source>
</evidence>
<dbReference type="GO" id="GO:0051536">
    <property type="term" value="F:iron-sulfur cluster binding"/>
    <property type="evidence" value="ECO:0007669"/>
    <property type="project" value="UniProtKB-KW"/>
</dbReference>
<keyword evidence="6" id="KW-0456">Lyase</keyword>
<dbReference type="InterPro" id="IPR012840">
    <property type="entry name" value="NrdG2"/>
</dbReference>
<evidence type="ECO:0000313" key="7">
    <source>
        <dbReference type="Proteomes" id="UP000198625"/>
    </source>
</evidence>
<keyword evidence="1" id="KW-0949">S-adenosyl-L-methionine</keyword>